<organism evidence="2 3">
    <name type="scientific">Paenibacillus mangrovi</name>
    <dbReference type="NCBI Taxonomy" id="2931978"/>
    <lineage>
        <taxon>Bacteria</taxon>
        <taxon>Bacillati</taxon>
        <taxon>Bacillota</taxon>
        <taxon>Bacilli</taxon>
        <taxon>Bacillales</taxon>
        <taxon>Paenibacillaceae</taxon>
        <taxon>Paenibacillus</taxon>
    </lineage>
</organism>
<dbReference type="Gene3D" id="1.20.120.450">
    <property type="entry name" value="dinb family like domain"/>
    <property type="match status" value="1"/>
</dbReference>
<dbReference type="InterPro" id="IPR024775">
    <property type="entry name" value="DinB-like"/>
</dbReference>
<dbReference type="EMBL" id="JALIRP010000008">
    <property type="protein sequence ID" value="MCJ8013863.1"/>
    <property type="molecule type" value="Genomic_DNA"/>
</dbReference>
<comment type="caution">
    <text evidence="2">The sequence shown here is derived from an EMBL/GenBank/DDBJ whole genome shotgun (WGS) entry which is preliminary data.</text>
</comment>
<dbReference type="SUPFAM" id="SSF109854">
    <property type="entry name" value="DinB/YfiT-like putative metalloenzymes"/>
    <property type="match status" value="1"/>
</dbReference>
<dbReference type="RefSeq" id="WP_244727807.1">
    <property type="nucleotide sequence ID" value="NZ_JALIRP010000008.1"/>
</dbReference>
<evidence type="ECO:0000313" key="3">
    <source>
        <dbReference type="Proteomes" id="UP001139347"/>
    </source>
</evidence>
<sequence length="153" mass="17290">MRDSYLFGLMLRSRNGIIQKVQTLPEEIRNVVPEGFNNSIHWQLGHLLTVTNHIVFQFAGKESVIPDHYKAFFGPSTKPADWTEEAPAWDTLIEELTRQCKLIEDTFGGKLQEPLTVKENFAKAETVGEILVMNISHESSHSGIINAMIKVLV</sequence>
<dbReference type="InterPro" id="IPR034660">
    <property type="entry name" value="DinB/YfiT-like"/>
</dbReference>
<dbReference type="Proteomes" id="UP001139347">
    <property type="component" value="Unassembled WGS sequence"/>
</dbReference>
<gene>
    <name evidence="2" type="ORF">MUG84_19235</name>
</gene>
<evidence type="ECO:0000259" key="1">
    <source>
        <dbReference type="Pfam" id="PF12867"/>
    </source>
</evidence>
<protein>
    <submittedName>
        <fullName evidence="2">DinB family protein</fullName>
    </submittedName>
</protein>
<dbReference type="Pfam" id="PF12867">
    <property type="entry name" value="DinB_2"/>
    <property type="match status" value="1"/>
</dbReference>
<keyword evidence="3" id="KW-1185">Reference proteome</keyword>
<feature type="domain" description="DinB-like" evidence="1">
    <location>
        <begin position="14"/>
        <end position="145"/>
    </location>
</feature>
<evidence type="ECO:0000313" key="2">
    <source>
        <dbReference type="EMBL" id="MCJ8013863.1"/>
    </source>
</evidence>
<name>A0A9X2B7X3_9BACL</name>
<reference evidence="2" key="1">
    <citation type="submission" date="2022-04" db="EMBL/GenBank/DDBJ databases">
        <title>Paenibacillus mangrovi sp. nov., a novel endophytic bacterium isolated from bark of Kandelia candel.</title>
        <authorList>
            <person name="Tuo L."/>
        </authorList>
    </citation>
    <scope>NUCLEOTIDE SEQUENCE</scope>
    <source>
        <strain evidence="2">KQZ6P-2</strain>
    </source>
</reference>
<proteinExistence type="predicted"/>
<dbReference type="AlphaFoldDB" id="A0A9X2B7X3"/>
<accession>A0A9X2B7X3</accession>